<name>A0A7C9CRA4_OPUST</name>
<dbReference type="AlphaFoldDB" id="A0A7C9CRA4"/>
<protein>
    <submittedName>
        <fullName evidence="1">Uncharacterized protein</fullName>
    </submittedName>
</protein>
<proteinExistence type="predicted"/>
<evidence type="ECO:0000313" key="1">
    <source>
        <dbReference type="EMBL" id="MBA4623806.1"/>
    </source>
</evidence>
<reference evidence="1" key="1">
    <citation type="journal article" date="2013" name="J. Plant Res.">
        <title>Effect of fungi and light on seed germination of three Opuntia species from semiarid lands of central Mexico.</title>
        <authorList>
            <person name="Delgado-Sanchez P."/>
            <person name="Jimenez-Bremont J.F."/>
            <person name="Guerrero-Gonzalez Mde L."/>
            <person name="Flores J."/>
        </authorList>
    </citation>
    <scope>NUCLEOTIDE SEQUENCE</scope>
    <source>
        <tissue evidence="1">Cladode</tissue>
    </source>
</reference>
<dbReference type="EMBL" id="GISG01045079">
    <property type="protein sequence ID" value="MBA4623806.1"/>
    <property type="molecule type" value="Transcribed_RNA"/>
</dbReference>
<organism evidence="1">
    <name type="scientific">Opuntia streptacantha</name>
    <name type="common">Prickly pear cactus</name>
    <name type="synonym">Opuntia cardona</name>
    <dbReference type="NCBI Taxonomy" id="393608"/>
    <lineage>
        <taxon>Eukaryota</taxon>
        <taxon>Viridiplantae</taxon>
        <taxon>Streptophyta</taxon>
        <taxon>Embryophyta</taxon>
        <taxon>Tracheophyta</taxon>
        <taxon>Spermatophyta</taxon>
        <taxon>Magnoliopsida</taxon>
        <taxon>eudicotyledons</taxon>
        <taxon>Gunneridae</taxon>
        <taxon>Pentapetalae</taxon>
        <taxon>Caryophyllales</taxon>
        <taxon>Cactineae</taxon>
        <taxon>Cactaceae</taxon>
        <taxon>Opuntioideae</taxon>
        <taxon>Opuntia</taxon>
    </lineage>
</organism>
<sequence length="104" mass="12039">MPGTRRKTVKDRNFNYLCRGRRLRVQNRQKVNTTWLLPEGCLELRAKEGQHLVVDVEEGKFVAILCRKEIGNVRFVNGTTDPCMSGIVVDMRDGRYGKRNREST</sequence>
<accession>A0A7C9CRA4</accession>
<reference evidence="1" key="2">
    <citation type="submission" date="2020-07" db="EMBL/GenBank/DDBJ databases">
        <authorList>
            <person name="Vera ALvarez R."/>
            <person name="Arias-Moreno D.M."/>
            <person name="Jimenez-Jacinto V."/>
            <person name="Jimenez-Bremont J.F."/>
            <person name="Swaminathan K."/>
            <person name="Moose S.P."/>
            <person name="Guerrero-Gonzalez M.L."/>
            <person name="Marino-Ramirez L."/>
            <person name="Landsman D."/>
            <person name="Rodriguez-Kessler M."/>
            <person name="Delgado-Sanchez P."/>
        </authorList>
    </citation>
    <scope>NUCLEOTIDE SEQUENCE</scope>
    <source>
        <tissue evidence="1">Cladode</tissue>
    </source>
</reference>